<comment type="caution">
    <text evidence="6">Lacks conserved residue(s) required for the propagation of feature annotation.</text>
</comment>
<comment type="subcellular location">
    <subcellularLocation>
        <location evidence="1">Membrane</location>
        <topology evidence="1">Multi-pass membrane protein</topology>
    </subcellularLocation>
</comment>
<keyword evidence="5 6" id="KW-0472">Membrane</keyword>
<dbReference type="GO" id="GO:0005737">
    <property type="term" value="C:cytoplasm"/>
    <property type="evidence" value="ECO:0007669"/>
    <property type="project" value="TreeGrafter"/>
</dbReference>
<dbReference type="PANTHER" id="PTHR11266">
    <property type="entry name" value="PEROXISOMAL MEMBRANE PROTEIN 2, PXMP2 MPV17"/>
    <property type="match status" value="1"/>
</dbReference>
<name>A0A6U3VDP7_9STRA</name>
<evidence type="ECO:0000256" key="2">
    <source>
        <dbReference type="ARBA" id="ARBA00006824"/>
    </source>
</evidence>
<keyword evidence="3 6" id="KW-0812">Transmembrane</keyword>
<feature type="transmembrane region" description="Helical" evidence="6">
    <location>
        <begin position="174"/>
        <end position="193"/>
    </location>
</feature>
<proteinExistence type="inferred from homology"/>
<gene>
    <name evidence="7" type="ORF">DBRI1063_LOCUS9399</name>
</gene>
<comment type="similarity">
    <text evidence="2 6">Belongs to the peroxisomal membrane protein PXMP2/4 family.</text>
</comment>
<evidence type="ECO:0000256" key="1">
    <source>
        <dbReference type="ARBA" id="ARBA00004141"/>
    </source>
</evidence>
<evidence type="ECO:0000256" key="6">
    <source>
        <dbReference type="RuleBase" id="RU363053"/>
    </source>
</evidence>
<evidence type="ECO:0000256" key="4">
    <source>
        <dbReference type="ARBA" id="ARBA00022989"/>
    </source>
</evidence>
<evidence type="ECO:0000256" key="3">
    <source>
        <dbReference type="ARBA" id="ARBA00022692"/>
    </source>
</evidence>
<organism evidence="7">
    <name type="scientific">Ditylum brightwellii</name>
    <dbReference type="NCBI Taxonomy" id="49249"/>
    <lineage>
        <taxon>Eukaryota</taxon>
        <taxon>Sar</taxon>
        <taxon>Stramenopiles</taxon>
        <taxon>Ochrophyta</taxon>
        <taxon>Bacillariophyta</taxon>
        <taxon>Mediophyceae</taxon>
        <taxon>Lithodesmiophycidae</taxon>
        <taxon>Lithodesmiales</taxon>
        <taxon>Lithodesmiaceae</taxon>
        <taxon>Ditylum</taxon>
    </lineage>
</organism>
<dbReference type="Pfam" id="PF04117">
    <property type="entry name" value="Mpv17_PMP22"/>
    <property type="match status" value="1"/>
</dbReference>
<dbReference type="GO" id="GO:0016020">
    <property type="term" value="C:membrane"/>
    <property type="evidence" value="ECO:0007669"/>
    <property type="project" value="UniProtKB-SubCell"/>
</dbReference>
<sequence>MSASSRFFRRATSEEYPKQILGKIKFWMEYHPIASNSFLCLNLWVAGDVLAQYSEHKLSEDRTKAEKQPVQDANNANAGEKKTVDIDYTRTIQCASYGAVVTGPLLAVWYPYLDRLCLKYNIATKYGLWGAPIAKVLADEFLMDPPCLCLFYGYMNVCEGGTIETYKTKLRSEFLISWATSLAVWPFVLLGTFRFLPVYAQAPLINVCCIVWDGFLSHRNAVARLEEEKEKGAKNNIIEDHIKQS</sequence>
<reference evidence="7" key="1">
    <citation type="submission" date="2021-01" db="EMBL/GenBank/DDBJ databases">
        <authorList>
            <person name="Corre E."/>
            <person name="Pelletier E."/>
            <person name="Niang G."/>
            <person name="Scheremetjew M."/>
            <person name="Finn R."/>
            <person name="Kale V."/>
            <person name="Holt S."/>
            <person name="Cochrane G."/>
            <person name="Meng A."/>
            <person name="Brown T."/>
            <person name="Cohen L."/>
        </authorList>
    </citation>
    <scope>NUCLEOTIDE SEQUENCE</scope>
    <source>
        <strain evidence="7">Pop2</strain>
    </source>
</reference>
<evidence type="ECO:0000313" key="7">
    <source>
        <dbReference type="EMBL" id="CAD9326904.1"/>
    </source>
</evidence>
<evidence type="ECO:0000256" key="5">
    <source>
        <dbReference type="ARBA" id="ARBA00023136"/>
    </source>
</evidence>
<accession>A0A6U3VDP7</accession>
<protein>
    <submittedName>
        <fullName evidence="7">Uncharacterized protein</fullName>
    </submittedName>
</protein>
<dbReference type="EMBL" id="HBGN01014696">
    <property type="protein sequence ID" value="CAD9326904.1"/>
    <property type="molecule type" value="Transcribed_RNA"/>
</dbReference>
<keyword evidence="4 6" id="KW-1133">Transmembrane helix</keyword>
<dbReference type="AlphaFoldDB" id="A0A6U3VDP7"/>
<dbReference type="InterPro" id="IPR007248">
    <property type="entry name" value="Mpv17_PMP22"/>
</dbReference>